<dbReference type="Gene3D" id="3.40.50.1820">
    <property type="entry name" value="alpha/beta hydrolase"/>
    <property type="match status" value="1"/>
</dbReference>
<dbReference type="InterPro" id="IPR006311">
    <property type="entry name" value="TAT_signal"/>
</dbReference>
<dbReference type="Proteomes" id="UP001589718">
    <property type="component" value="Unassembled WGS sequence"/>
</dbReference>
<proteinExistence type="predicted"/>
<protein>
    <submittedName>
        <fullName evidence="5">Alpha/beta fold hydrolase</fullName>
    </submittedName>
</protein>
<dbReference type="EMBL" id="JBHMCR010000005">
    <property type="protein sequence ID" value="MFB9520222.1"/>
    <property type="molecule type" value="Genomic_DNA"/>
</dbReference>
<dbReference type="GO" id="GO:0016787">
    <property type="term" value="F:hydrolase activity"/>
    <property type="evidence" value="ECO:0007669"/>
    <property type="project" value="UniProtKB-KW"/>
</dbReference>
<keyword evidence="2" id="KW-0442">Lipid degradation</keyword>
<gene>
    <name evidence="5" type="ORF">ACFFTU_09715</name>
</gene>
<evidence type="ECO:0000256" key="2">
    <source>
        <dbReference type="ARBA" id="ARBA00022963"/>
    </source>
</evidence>
<dbReference type="PANTHER" id="PTHR10272:SF0">
    <property type="entry name" value="PLATELET-ACTIVATING FACTOR ACETYLHYDROLASE"/>
    <property type="match status" value="1"/>
</dbReference>
<comment type="caution">
    <text evidence="5">The sequence shown here is derived from an EMBL/GenBank/DDBJ whole genome shotgun (WGS) entry which is preliminary data.</text>
</comment>
<evidence type="ECO:0000256" key="1">
    <source>
        <dbReference type="ARBA" id="ARBA00022801"/>
    </source>
</evidence>
<evidence type="ECO:0000313" key="5">
    <source>
        <dbReference type="EMBL" id="MFB9520222.1"/>
    </source>
</evidence>
<feature type="domain" description="AB hydrolase-1" evidence="4">
    <location>
        <begin position="145"/>
        <end position="270"/>
    </location>
</feature>
<evidence type="ECO:0000313" key="6">
    <source>
        <dbReference type="Proteomes" id="UP001589718"/>
    </source>
</evidence>
<accession>A0ABV5PAJ4</accession>
<evidence type="ECO:0000256" key="3">
    <source>
        <dbReference type="ARBA" id="ARBA00023098"/>
    </source>
</evidence>
<keyword evidence="6" id="KW-1185">Reference proteome</keyword>
<dbReference type="InterPro" id="IPR000073">
    <property type="entry name" value="AB_hydrolase_1"/>
</dbReference>
<organism evidence="5 6">
    <name type="scientific">Streptomyces cremeus</name>
    <dbReference type="NCBI Taxonomy" id="66881"/>
    <lineage>
        <taxon>Bacteria</taxon>
        <taxon>Bacillati</taxon>
        <taxon>Actinomycetota</taxon>
        <taxon>Actinomycetes</taxon>
        <taxon>Kitasatosporales</taxon>
        <taxon>Streptomycetaceae</taxon>
        <taxon>Streptomyces</taxon>
    </lineage>
</organism>
<dbReference type="SUPFAM" id="SSF53474">
    <property type="entry name" value="alpha/beta-Hydrolases"/>
    <property type="match status" value="1"/>
</dbReference>
<dbReference type="PROSITE" id="PS51318">
    <property type="entry name" value="TAT"/>
    <property type="match status" value="1"/>
</dbReference>
<name>A0ABV5PAJ4_STRCM</name>
<sequence length="373" mass="39626">MTDIPGPGRRTFVAGGVATALSLGPAALHPPAAAAASPDLVLDLPAPTGPHAVGAEVRHLVDRTRNDPWAPEIGVRELIVTVLRPARPSGRHPRMPQLTPEAAVWFGRLAHLIHHPYLPAAGVDWAATLTHARTGAAPLPGRRPTLLYSPGGGDSRTTGSVLATELASHGWTVVLVDHPGDAGQVEFPDVRPGRPDRVRITALRPDMDAATFRTLIGTRVADLRFVLDALRLENVGLYGHSAGGTAVAQALHEDRRVAAAANLEGYLDGLDGELLPVARQRPGRPLLLAGTDGFRDARFDRSWSALLAHGGPAARRELAHANHWAFTDYAALAPQLHRAGLMTAGQRTGMVGTVHPRAAARLVRSFFARHLPV</sequence>
<dbReference type="RefSeq" id="WP_345227503.1">
    <property type="nucleotide sequence ID" value="NZ_BAAAXE010000014.1"/>
</dbReference>
<reference evidence="5 6" key="1">
    <citation type="submission" date="2024-09" db="EMBL/GenBank/DDBJ databases">
        <authorList>
            <person name="Sun Q."/>
            <person name="Mori K."/>
        </authorList>
    </citation>
    <scope>NUCLEOTIDE SEQUENCE [LARGE SCALE GENOMIC DNA]</scope>
    <source>
        <strain evidence="5 6">JCM 4362</strain>
    </source>
</reference>
<evidence type="ECO:0000259" key="4">
    <source>
        <dbReference type="Pfam" id="PF00561"/>
    </source>
</evidence>
<keyword evidence="1 5" id="KW-0378">Hydrolase</keyword>
<dbReference type="InterPro" id="IPR029058">
    <property type="entry name" value="AB_hydrolase_fold"/>
</dbReference>
<keyword evidence="3" id="KW-0443">Lipid metabolism</keyword>
<dbReference type="Pfam" id="PF00561">
    <property type="entry name" value="Abhydrolase_1"/>
    <property type="match status" value="1"/>
</dbReference>
<dbReference type="PANTHER" id="PTHR10272">
    <property type="entry name" value="PLATELET-ACTIVATING FACTOR ACETYLHYDROLASE"/>
    <property type="match status" value="1"/>
</dbReference>